<name>A0ABD5VUN3_9EURY</name>
<comment type="caution">
    <text evidence="2">The sequence shown here is derived from an EMBL/GenBank/DDBJ whole genome shotgun (WGS) entry which is preliminary data.</text>
</comment>
<evidence type="ECO:0000313" key="2">
    <source>
        <dbReference type="EMBL" id="MFC7057043.1"/>
    </source>
</evidence>
<dbReference type="Proteomes" id="UP001596445">
    <property type="component" value="Unassembled WGS sequence"/>
</dbReference>
<sequence length="180" mass="21251">MGYREKQKYDKYREQVPDRSFEEGSFPYLGESHRIVIEQRPASDVLDGKLCLAQHHVEQTSVKRALETLYRRKARNHFENRAAQLADEMGVEYEQIEIRNQRTKWGSCSTNGTLGLNWRLMMAPADVINYIIIHELAHLREPNHTTDFWDIVAEYDPEYRAHAEWLDEHSTQLIFSNDDL</sequence>
<dbReference type="Gene3D" id="3.30.2010.10">
    <property type="entry name" value="Metalloproteases ('zincins'), catalytic domain"/>
    <property type="match status" value="1"/>
</dbReference>
<accession>A0ABD5VUN3</accession>
<dbReference type="PANTHER" id="PTHR30399">
    <property type="entry name" value="UNCHARACTERIZED PROTEIN YGJP"/>
    <property type="match status" value="1"/>
</dbReference>
<dbReference type="Pfam" id="PF01863">
    <property type="entry name" value="YgjP-like"/>
    <property type="match status" value="1"/>
</dbReference>
<gene>
    <name evidence="2" type="ORF">ACFQQG_01230</name>
</gene>
<dbReference type="AlphaFoldDB" id="A0ABD5VUN3"/>
<evidence type="ECO:0000313" key="3">
    <source>
        <dbReference type="Proteomes" id="UP001596445"/>
    </source>
</evidence>
<dbReference type="EMBL" id="JBHSZI010000001">
    <property type="protein sequence ID" value="MFC7057043.1"/>
    <property type="molecule type" value="Genomic_DNA"/>
</dbReference>
<dbReference type="InterPro" id="IPR053136">
    <property type="entry name" value="UTP_pyrophosphatase-like"/>
</dbReference>
<dbReference type="RefSeq" id="WP_382186696.1">
    <property type="nucleotide sequence ID" value="NZ_JBHSZI010000001.1"/>
</dbReference>
<reference evidence="2 3" key="1">
    <citation type="journal article" date="2019" name="Int. J. Syst. Evol. Microbiol.">
        <title>The Global Catalogue of Microorganisms (GCM) 10K type strain sequencing project: providing services to taxonomists for standard genome sequencing and annotation.</title>
        <authorList>
            <consortium name="The Broad Institute Genomics Platform"/>
            <consortium name="The Broad Institute Genome Sequencing Center for Infectious Disease"/>
            <person name="Wu L."/>
            <person name="Ma J."/>
        </authorList>
    </citation>
    <scope>NUCLEOTIDE SEQUENCE [LARGE SCALE GENOMIC DNA]</scope>
    <source>
        <strain evidence="2 3">JCM 30072</strain>
    </source>
</reference>
<evidence type="ECO:0000259" key="1">
    <source>
        <dbReference type="Pfam" id="PF01863"/>
    </source>
</evidence>
<keyword evidence="3" id="KW-1185">Reference proteome</keyword>
<dbReference type="InterPro" id="IPR002725">
    <property type="entry name" value="YgjP-like_metallopeptidase"/>
</dbReference>
<dbReference type="CDD" id="cd07344">
    <property type="entry name" value="M48_yhfN_like"/>
    <property type="match status" value="1"/>
</dbReference>
<proteinExistence type="predicted"/>
<protein>
    <submittedName>
        <fullName evidence="2">M48 family metallopeptidase</fullName>
    </submittedName>
</protein>
<feature type="domain" description="YgjP-like metallopeptidase" evidence="1">
    <location>
        <begin position="7"/>
        <end position="169"/>
    </location>
</feature>
<dbReference type="PANTHER" id="PTHR30399:SF1">
    <property type="entry name" value="UTP PYROPHOSPHATASE"/>
    <property type="match status" value="1"/>
</dbReference>
<organism evidence="2 3">
    <name type="scientific">Halovenus salina</name>
    <dbReference type="NCBI Taxonomy" id="1510225"/>
    <lineage>
        <taxon>Archaea</taxon>
        <taxon>Methanobacteriati</taxon>
        <taxon>Methanobacteriota</taxon>
        <taxon>Stenosarchaea group</taxon>
        <taxon>Halobacteria</taxon>
        <taxon>Halobacteriales</taxon>
        <taxon>Haloarculaceae</taxon>
        <taxon>Halovenus</taxon>
    </lineage>
</organism>